<organism evidence="6 7">
    <name type="scientific">Thermoclostridium stercorarium (strain ATCC 35414 / DSM 8532 / NCIMB 11754)</name>
    <name type="common">Clostridium stercorarium</name>
    <dbReference type="NCBI Taxonomy" id="1121335"/>
    <lineage>
        <taxon>Bacteria</taxon>
        <taxon>Bacillati</taxon>
        <taxon>Bacillota</taxon>
        <taxon>Clostridia</taxon>
        <taxon>Eubacteriales</taxon>
        <taxon>Oscillospiraceae</taxon>
        <taxon>Thermoclostridium</taxon>
    </lineage>
</organism>
<evidence type="ECO:0000256" key="1">
    <source>
        <dbReference type="ARBA" id="ARBA00023015"/>
    </source>
</evidence>
<feature type="domain" description="HTH araC/xylS-type" evidence="5">
    <location>
        <begin position="230"/>
        <end position="292"/>
    </location>
</feature>
<dbReference type="Gene3D" id="1.10.10.60">
    <property type="entry name" value="Homeodomain-like"/>
    <property type="match status" value="1"/>
</dbReference>
<dbReference type="PANTHER" id="PTHR43280:SF2">
    <property type="entry name" value="HTH-TYPE TRANSCRIPTIONAL REGULATOR EXSA"/>
    <property type="match status" value="1"/>
</dbReference>
<dbReference type="PROSITE" id="PS01124">
    <property type="entry name" value="HTH_ARAC_FAMILY_2"/>
    <property type="match status" value="1"/>
</dbReference>
<dbReference type="PANTHER" id="PTHR43280">
    <property type="entry name" value="ARAC-FAMILY TRANSCRIPTIONAL REGULATOR"/>
    <property type="match status" value="1"/>
</dbReference>
<evidence type="ECO:0000259" key="5">
    <source>
        <dbReference type="PROSITE" id="PS01124"/>
    </source>
</evidence>
<dbReference type="InterPro" id="IPR037923">
    <property type="entry name" value="HTH-like"/>
</dbReference>
<keyword evidence="2" id="KW-0238">DNA-binding</keyword>
<dbReference type="InterPro" id="IPR018060">
    <property type="entry name" value="HTH_AraC"/>
</dbReference>
<reference evidence="6 7" key="1">
    <citation type="journal article" date="2013" name="Genome Announc.">
        <title>Complete genome sequence of Clostridium stercorarium subsp. stercorarium strain DSM 8532, a thermophilic degrader of plant cell wall fibers.</title>
        <authorList>
            <person name="Poehlein A."/>
            <person name="Zverlov V.V."/>
            <person name="Daniel R."/>
            <person name="Schwarz W.H."/>
            <person name="Liebl W."/>
        </authorList>
    </citation>
    <scope>NUCLEOTIDE SEQUENCE [LARGE SCALE GENOMIC DNA]</scope>
    <source>
        <strain evidence="7">ATCC 35414 / DSM 8532 / NCIMB 11754</strain>
    </source>
</reference>
<keyword evidence="7" id="KW-1185">Reference proteome</keyword>
<sequence>MSFCTNFYYVLIIIQQYYTIISTDIAQLIHPFKQYCYKNFDLQEFISMEEIVYNGKLKGFRIEQIRRDKFYSMPINHFHNYYEIYYLLSGQRYYFIGSRNYYVKKGDLVIVDSNQLHRTSNYDDARHERILLEFEPSLLEEINVFFDNKFIQTCVFKKSGVLNLGDEDQRKIEEILNSVIYELQRQKSGYKGLVIARLIELFTFIIRKKEIQNRSNPPDENRVPVNRKIEEIADYISSHYSENISVDDLSEMFYISKYHLCRTFKKYTGFTINEYITINRIMQAKKLLTESNTIQAFPKLPSRPDFRVLQISERFLNSIWGKGLQSSEKRTGKLINFPVIGVCEFIYRRFAAGLQPFFYGFVPLVFVYLAHYKLKLSVAYDFLQCCIIRTVRTGKQRCGYIKNHIVICPSVHVKSY</sequence>
<dbReference type="InterPro" id="IPR014710">
    <property type="entry name" value="RmlC-like_jellyroll"/>
</dbReference>
<gene>
    <name evidence="6" type="ordered locus">Cst_c02310</name>
</gene>
<evidence type="ECO:0000256" key="3">
    <source>
        <dbReference type="ARBA" id="ARBA00023163"/>
    </source>
</evidence>
<dbReference type="Pfam" id="PF00165">
    <property type="entry name" value="HTH_AraC"/>
    <property type="match status" value="1"/>
</dbReference>
<dbReference type="Pfam" id="PF02311">
    <property type="entry name" value="AraC_binding"/>
    <property type="match status" value="1"/>
</dbReference>
<keyword evidence="3" id="KW-0804">Transcription</keyword>
<dbReference type="GO" id="GO:0043565">
    <property type="term" value="F:sequence-specific DNA binding"/>
    <property type="evidence" value="ECO:0007669"/>
    <property type="project" value="InterPro"/>
</dbReference>
<dbReference type="KEGG" id="css:Cst_c02310"/>
<name>L7VGZ3_THES1</name>
<protein>
    <submittedName>
        <fullName evidence="6">Transcriptional regulator, AraC family</fullName>
    </submittedName>
</protein>
<evidence type="ECO:0000313" key="6">
    <source>
        <dbReference type="EMBL" id="AGC67255.1"/>
    </source>
</evidence>
<dbReference type="SUPFAM" id="SSF46689">
    <property type="entry name" value="Homeodomain-like"/>
    <property type="match status" value="1"/>
</dbReference>
<evidence type="ECO:0000313" key="7">
    <source>
        <dbReference type="Proteomes" id="UP000011220"/>
    </source>
</evidence>
<keyword evidence="1" id="KW-0805">Transcription regulation</keyword>
<dbReference type="Proteomes" id="UP000011220">
    <property type="component" value="Chromosome"/>
</dbReference>
<keyword evidence="4" id="KW-0812">Transmembrane</keyword>
<dbReference type="STRING" id="1121335.Cst_c02310"/>
<dbReference type="AlphaFoldDB" id="L7VGZ3"/>
<proteinExistence type="predicted"/>
<keyword evidence="4" id="KW-1133">Transmembrane helix</keyword>
<keyword evidence="4" id="KW-0472">Membrane</keyword>
<evidence type="ECO:0000256" key="4">
    <source>
        <dbReference type="SAM" id="Phobius"/>
    </source>
</evidence>
<dbReference type="InterPro" id="IPR003313">
    <property type="entry name" value="AraC-bd"/>
</dbReference>
<evidence type="ECO:0000256" key="2">
    <source>
        <dbReference type="ARBA" id="ARBA00023125"/>
    </source>
</evidence>
<dbReference type="InterPro" id="IPR009057">
    <property type="entry name" value="Homeodomain-like_sf"/>
</dbReference>
<dbReference type="Gene3D" id="2.60.120.10">
    <property type="entry name" value="Jelly Rolls"/>
    <property type="match status" value="1"/>
</dbReference>
<dbReference type="EMBL" id="CP004044">
    <property type="protein sequence ID" value="AGC67255.1"/>
    <property type="molecule type" value="Genomic_DNA"/>
</dbReference>
<feature type="transmembrane region" description="Helical" evidence="4">
    <location>
        <begin position="350"/>
        <end position="370"/>
    </location>
</feature>
<dbReference type="SUPFAM" id="SSF51215">
    <property type="entry name" value="Regulatory protein AraC"/>
    <property type="match status" value="1"/>
</dbReference>
<dbReference type="GO" id="GO:0003700">
    <property type="term" value="F:DNA-binding transcription factor activity"/>
    <property type="evidence" value="ECO:0007669"/>
    <property type="project" value="InterPro"/>
</dbReference>
<dbReference type="SMART" id="SM00342">
    <property type="entry name" value="HTH_ARAC"/>
    <property type="match status" value="1"/>
</dbReference>
<accession>L7VGZ3</accession>